<dbReference type="Pfam" id="PF04568">
    <property type="entry name" value="IATP"/>
    <property type="match status" value="1"/>
</dbReference>
<dbReference type="SMR" id="A0A6C1DNC5"/>
<evidence type="ECO:0000313" key="7">
    <source>
        <dbReference type="Proteomes" id="UP000501346"/>
    </source>
</evidence>
<evidence type="ECO:0000256" key="1">
    <source>
        <dbReference type="ARBA" id="ARBA00004173"/>
    </source>
</evidence>
<protein>
    <recommendedName>
        <fullName evidence="4">ATPase inhibitor, mitochondrial</fullName>
    </recommendedName>
</protein>
<dbReference type="GO" id="GO:0042030">
    <property type="term" value="F:ATPase inhibitor activity"/>
    <property type="evidence" value="ECO:0007669"/>
    <property type="project" value="InterPro"/>
</dbReference>
<comment type="similarity">
    <text evidence="2 4">Belongs to the ATPase inhibitor family.</text>
</comment>
<dbReference type="AlphaFoldDB" id="A0A6C1DNC5"/>
<keyword evidence="3" id="KW-0496">Mitochondrion</keyword>
<evidence type="ECO:0000256" key="4">
    <source>
        <dbReference type="RuleBase" id="RU368087"/>
    </source>
</evidence>
<gene>
    <name evidence="6" type="primary">INH1_1</name>
    <name evidence="6" type="ORF">GRS66_000567</name>
</gene>
<dbReference type="Gene3D" id="1.20.5.500">
    <property type="entry name" value="Single helix bin"/>
    <property type="match status" value="1"/>
</dbReference>
<proteinExistence type="inferred from homology"/>
<sequence length="85" mass="9870">MLPRSALARSLQLQRGVAARFYSEGSTGTPRGSGSEDSFVKRERATEDFFVRQREKEQLRHLKEQLEKQRKKIDSLENKIDSMTK</sequence>
<accession>A0A6C1DNC5</accession>
<dbReference type="EMBL" id="CP048985">
    <property type="protein sequence ID" value="QID78361.1"/>
    <property type="molecule type" value="Genomic_DNA"/>
</dbReference>
<dbReference type="InterPro" id="IPR007648">
    <property type="entry name" value="ATPase_inhibitor_mt"/>
</dbReference>
<dbReference type="Proteomes" id="UP000501346">
    <property type="component" value="Chromosome ScIV"/>
</dbReference>
<keyword evidence="7" id="KW-1185">Reference proteome</keyword>
<evidence type="ECO:0000256" key="2">
    <source>
        <dbReference type="ARBA" id="ARBA00010901"/>
    </source>
</evidence>
<dbReference type="GO" id="GO:0005739">
    <property type="term" value="C:mitochondrion"/>
    <property type="evidence" value="ECO:0007669"/>
    <property type="project" value="UniProtKB-SubCell"/>
</dbReference>
<name>A0A6C1DNC5_SACPS</name>
<evidence type="ECO:0000313" key="6">
    <source>
        <dbReference type="EMBL" id="QID78361.1"/>
    </source>
</evidence>
<comment type="function">
    <text evidence="4">Inhibits the enzyme activity of ATPase.</text>
</comment>
<reference evidence="6 7" key="1">
    <citation type="journal article" date="2019" name="BMC Genomics">
        <title>Chromosome level assembly and comparative genome analysis confirm lager-brewing yeasts originated from a single hybridization.</title>
        <authorList>
            <person name="Salazar A.N."/>
            <person name="Gorter de Vries A.R."/>
            <person name="van den Broek M."/>
            <person name="Brouwers N."/>
            <person name="de la Torre Cortes P."/>
            <person name="Kuijpers N.G.A."/>
            <person name="Daran J.G."/>
            <person name="Abeel T."/>
        </authorList>
    </citation>
    <scope>NUCLEOTIDE SEQUENCE [LARGE SCALE GENOMIC DNA]</scope>
    <source>
        <strain evidence="6 7">CBS 1483</strain>
    </source>
</reference>
<feature type="coiled-coil region" evidence="5">
    <location>
        <begin position="52"/>
        <end position="79"/>
    </location>
</feature>
<dbReference type="OrthoDB" id="5532350at2759"/>
<dbReference type="FunFam" id="1.20.5.500:FF:000006">
    <property type="entry name" value="ATPase inhibitor, mitochondrial"/>
    <property type="match status" value="1"/>
</dbReference>
<keyword evidence="5" id="KW-0175">Coiled coil</keyword>
<comment type="subcellular location">
    <subcellularLocation>
        <location evidence="1">Mitochondrion</location>
    </subcellularLocation>
</comment>
<organism evidence="6 7">
    <name type="scientific">Saccharomyces pastorianus</name>
    <name type="common">Lager yeast</name>
    <name type="synonym">Saccharomyces cerevisiae x Saccharomyces eubayanus</name>
    <dbReference type="NCBI Taxonomy" id="27292"/>
    <lineage>
        <taxon>Eukaryota</taxon>
        <taxon>Fungi</taxon>
        <taxon>Dikarya</taxon>
        <taxon>Ascomycota</taxon>
        <taxon>Saccharomycotina</taxon>
        <taxon>Saccharomycetes</taxon>
        <taxon>Saccharomycetales</taxon>
        <taxon>Saccharomycetaceae</taxon>
        <taxon>Saccharomyces</taxon>
    </lineage>
</organism>
<evidence type="ECO:0000256" key="5">
    <source>
        <dbReference type="SAM" id="Coils"/>
    </source>
</evidence>
<evidence type="ECO:0000256" key="3">
    <source>
        <dbReference type="ARBA" id="ARBA00023128"/>
    </source>
</evidence>
<dbReference type="SUPFAM" id="SSF64602">
    <property type="entry name" value="F1 ATPase inhibitor, IF1, C-terminal domain"/>
    <property type="match status" value="1"/>
</dbReference>